<dbReference type="AlphaFoldDB" id="A0AAU9R0G2"/>
<proteinExistence type="predicted"/>
<evidence type="ECO:0008006" key="4">
    <source>
        <dbReference type="Google" id="ProtNLM"/>
    </source>
</evidence>
<reference evidence="2" key="1">
    <citation type="submission" date="2022-01" db="EMBL/GenBank/DDBJ databases">
        <authorList>
            <person name="Lagorce A."/>
        </authorList>
    </citation>
    <scope>NUCLEOTIDE SEQUENCE</scope>
    <source>
        <strain evidence="2">Th15_F1_A12</strain>
    </source>
</reference>
<accession>A0AAU9R0G2</accession>
<gene>
    <name evidence="2" type="ORF">THF1A12_720005</name>
</gene>
<keyword evidence="1" id="KW-1133">Transmembrane helix</keyword>
<evidence type="ECO:0000313" key="3">
    <source>
        <dbReference type="Proteomes" id="UP001295462"/>
    </source>
</evidence>
<protein>
    <recommendedName>
        <fullName evidence="4">MFS transporter</fullName>
    </recommendedName>
</protein>
<dbReference type="EMBL" id="CAKMUD010000130">
    <property type="protein sequence ID" value="CAH1603573.1"/>
    <property type="molecule type" value="Genomic_DNA"/>
</dbReference>
<name>A0AAU9R0G2_9VIBR</name>
<sequence>MGEMMKDPDDELSSWKFEREKGSFKFAVRTSVPAILGVMIGRSIDSIFISDTAWSWTQTTDLLASGCWASVGAFPLSFLIWWWREKKYKRHIAKFEKHT</sequence>
<feature type="transmembrane region" description="Helical" evidence="1">
    <location>
        <begin position="62"/>
        <end position="83"/>
    </location>
</feature>
<comment type="caution">
    <text evidence="2">The sequence shown here is derived from an EMBL/GenBank/DDBJ whole genome shotgun (WGS) entry which is preliminary data.</text>
</comment>
<organism evidence="2 3">
    <name type="scientific">Vibrio jasicida</name>
    <dbReference type="NCBI Taxonomy" id="766224"/>
    <lineage>
        <taxon>Bacteria</taxon>
        <taxon>Pseudomonadati</taxon>
        <taxon>Pseudomonadota</taxon>
        <taxon>Gammaproteobacteria</taxon>
        <taxon>Vibrionales</taxon>
        <taxon>Vibrionaceae</taxon>
        <taxon>Vibrio</taxon>
    </lineage>
</organism>
<dbReference type="Proteomes" id="UP001295462">
    <property type="component" value="Unassembled WGS sequence"/>
</dbReference>
<keyword evidence="1" id="KW-0472">Membrane</keyword>
<evidence type="ECO:0000256" key="1">
    <source>
        <dbReference type="SAM" id="Phobius"/>
    </source>
</evidence>
<evidence type="ECO:0000313" key="2">
    <source>
        <dbReference type="EMBL" id="CAH1603573.1"/>
    </source>
</evidence>
<keyword evidence="1" id="KW-0812">Transmembrane</keyword>